<dbReference type="EMBL" id="PSNW01000002">
    <property type="protein sequence ID" value="PPE75130.1"/>
    <property type="molecule type" value="Genomic_DNA"/>
</dbReference>
<proteinExistence type="predicted"/>
<dbReference type="Proteomes" id="UP000238220">
    <property type="component" value="Unassembled WGS sequence"/>
</dbReference>
<reference evidence="1 2" key="1">
    <citation type="submission" date="2018-02" db="EMBL/GenBank/DDBJ databases">
        <title>Genome sequencing of Solimonas sp. HR-BB.</title>
        <authorList>
            <person name="Lee Y."/>
            <person name="Jeon C.O."/>
        </authorList>
    </citation>
    <scope>NUCLEOTIDE SEQUENCE [LARGE SCALE GENOMIC DNA]</scope>
    <source>
        <strain evidence="1 2">HR-BB</strain>
    </source>
</reference>
<protein>
    <submittedName>
        <fullName evidence="1">Uncharacterized protein</fullName>
    </submittedName>
</protein>
<evidence type="ECO:0000313" key="2">
    <source>
        <dbReference type="Proteomes" id="UP000238220"/>
    </source>
</evidence>
<sequence length="168" mass="17829">MNRAWSKVKKAFEAGLAPELQARLQVHVAGYRSGGRGWIVFDGVEVASVQAPGFTRQLLGHSACMELVDGQTVELGRACGELPQMPVEAALASANPLLRGLDQLDARCGKRRLEKLQGNPDPDSFVTLMLALRRVSLGLSPPPLVCSRCGRSLALRGGSTEAGAQVPA</sequence>
<name>A0A2S5TJG4_9GAMM</name>
<dbReference type="OrthoDB" id="9815878at2"/>
<comment type="caution">
    <text evidence="1">The sequence shown here is derived from an EMBL/GenBank/DDBJ whole genome shotgun (WGS) entry which is preliminary data.</text>
</comment>
<dbReference type="InterPro" id="IPR057955">
    <property type="entry name" value="SF0329-like"/>
</dbReference>
<dbReference type="AlphaFoldDB" id="A0A2S5TJG4"/>
<keyword evidence="2" id="KW-1185">Reference proteome</keyword>
<evidence type="ECO:0000313" key="1">
    <source>
        <dbReference type="EMBL" id="PPE75130.1"/>
    </source>
</evidence>
<gene>
    <name evidence="1" type="ORF">C3942_05490</name>
</gene>
<accession>A0A2S5TJG4</accession>
<dbReference type="RefSeq" id="WP_104229356.1">
    <property type="nucleotide sequence ID" value="NZ_PSNW01000002.1"/>
</dbReference>
<organism evidence="1 2">
    <name type="scientific">Solimonas fluminis</name>
    <dbReference type="NCBI Taxonomy" id="2086571"/>
    <lineage>
        <taxon>Bacteria</taxon>
        <taxon>Pseudomonadati</taxon>
        <taxon>Pseudomonadota</taxon>
        <taxon>Gammaproteobacteria</taxon>
        <taxon>Nevskiales</taxon>
        <taxon>Nevskiaceae</taxon>
        <taxon>Solimonas</taxon>
    </lineage>
</organism>
<dbReference type="Pfam" id="PF25753">
    <property type="entry name" value="SF0329"/>
    <property type="match status" value="2"/>
</dbReference>